<feature type="non-terminal residue" evidence="2">
    <location>
        <position position="92"/>
    </location>
</feature>
<organism evidence="2 4">
    <name type="scientific">Didymodactylos carnosus</name>
    <dbReference type="NCBI Taxonomy" id="1234261"/>
    <lineage>
        <taxon>Eukaryota</taxon>
        <taxon>Metazoa</taxon>
        <taxon>Spiralia</taxon>
        <taxon>Gnathifera</taxon>
        <taxon>Rotifera</taxon>
        <taxon>Eurotatoria</taxon>
        <taxon>Bdelloidea</taxon>
        <taxon>Philodinida</taxon>
        <taxon>Philodinidae</taxon>
        <taxon>Didymodactylos</taxon>
    </lineage>
</organism>
<proteinExistence type="predicted"/>
<reference evidence="2" key="1">
    <citation type="submission" date="2021-02" db="EMBL/GenBank/DDBJ databases">
        <authorList>
            <person name="Nowell W R."/>
        </authorList>
    </citation>
    <scope>NUCLEOTIDE SEQUENCE</scope>
</reference>
<name>A0A8S2EW27_9BILA</name>
<evidence type="ECO:0000256" key="1">
    <source>
        <dbReference type="SAM" id="MobiDB-lite"/>
    </source>
</evidence>
<feature type="compositionally biased region" description="Basic and acidic residues" evidence="1">
    <location>
        <begin position="67"/>
        <end position="80"/>
    </location>
</feature>
<dbReference type="Proteomes" id="UP000682733">
    <property type="component" value="Unassembled WGS sequence"/>
</dbReference>
<sequence>MSSIGTPSSPTIFTRQSSLSPLENISESPSLKRKSIRHLSSSSIKTRRTISVERDSIRRGGGKGRQPRLEKSNRLKENLKLTDVGDDDEHSN</sequence>
<accession>A0A8S2EW27</accession>
<evidence type="ECO:0000313" key="3">
    <source>
        <dbReference type="EMBL" id="CAF4079211.1"/>
    </source>
</evidence>
<evidence type="ECO:0000313" key="4">
    <source>
        <dbReference type="Proteomes" id="UP000677228"/>
    </source>
</evidence>
<dbReference type="Proteomes" id="UP000677228">
    <property type="component" value="Unassembled WGS sequence"/>
</dbReference>
<feature type="compositionally biased region" description="Polar residues" evidence="1">
    <location>
        <begin position="1"/>
        <end position="29"/>
    </location>
</feature>
<protein>
    <submittedName>
        <fullName evidence="2">Uncharacterized protein</fullName>
    </submittedName>
</protein>
<dbReference type="AlphaFoldDB" id="A0A8S2EW27"/>
<evidence type="ECO:0000313" key="2">
    <source>
        <dbReference type="EMBL" id="CAF1273963.1"/>
    </source>
</evidence>
<comment type="caution">
    <text evidence="2">The sequence shown here is derived from an EMBL/GenBank/DDBJ whole genome shotgun (WGS) entry which is preliminary data.</text>
</comment>
<dbReference type="EMBL" id="CAJNOK010017987">
    <property type="protein sequence ID" value="CAF1273963.1"/>
    <property type="molecule type" value="Genomic_DNA"/>
</dbReference>
<feature type="region of interest" description="Disordered" evidence="1">
    <location>
        <begin position="1"/>
        <end position="92"/>
    </location>
</feature>
<dbReference type="EMBL" id="CAJOBA010039549">
    <property type="protein sequence ID" value="CAF4079211.1"/>
    <property type="molecule type" value="Genomic_DNA"/>
</dbReference>
<gene>
    <name evidence="2" type="ORF">OVA965_LOCUS27320</name>
    <name evidence="3" type="ORF">TMI583_LOCUS28066</name>
</gene>